<evidence type="ECO:0000256" key="2">
    <source>
        <dbReference type="ARBA" id="ARBA00022842"/>
    </source>
</evidence>
<dbReference type="RefSeq" id="WP_223711665.1">
    <property type="nucleotide sequence ID" value="NZ_JAINUY010000094.1"/>
</dbReference>
<dbReference type="PROSITE" id="PS51710">
    <property type="entry name" value="G_OBG"/>
    <property type="match status" value="1"/>
</dbReference>
<evidence type="ECO:0000313" key="5">
    <source>
        <dbReference type="Proteomes" id="UP001139366"/>
    </source>
</evidence>
<comment type="caution">
    <text evidence="4">The sequence shown here is derived from an EMBL/GenBank/DDBJ whole genome shotgun (WGS) entry which is preliminary data.</text>
</comment>
<dbReference type="Proteomes" id="UP001139366">
    <property type="component" value="Unassembled WGS sequence"/>
</dbReference>
<dbReference type="InterPro" id="IPR031167">
    <property type="entry name" value="G_OBG"/>
</dbReference>
<keyword evidence="5" id="KW-1185">Reference proteome</keyword>
<reference evidence="4 5" key="1">
    <citation type="journal article" date="2023" name="Antonie Van Leeuwenhoek">
        <title>Flavobacterium potami sp. nov., a multi-metal resistance genes harbouring bacterium isolated from shallow river silt.</title>
        <authorList>
            <person name="Li S."/>
            <person name="Mao S."/>
            <person name="Mu W."/>
            <person name="Guo B."/>
            <person name="Li C."/>
            <person name="Zhu Q."/>
            <person name="Hou X."/>
            <person name="Zhao Y."/>
            <person name="Wei S."/>
            <person name="Liu H."/>
            <person name="Liu A."/>
        </authorList>
    </citation>
    <scope>NUCLEOTIDE SEQUENCE [LARGE SCALE GENOMIC DNA]</scope>
    <source>
        <strain evidence="4 5">17A</strain>
    </source>
</reference>
<sequence length="93" mass="10387">TVDFNAITAVIAGFPNVGKSTILRQITTAEPKVADYPFTTTGIQIGHLERKWQKYQIIDTPGLLDRPIDDMNTIELNAMVALEHLADVILYIF</sequence>
<dbReference type="InterPro" id="IPR027417">
    <property type="entry name" value="P-loop_NTPase"/>
</dbReference>
<name>A0A9X1KSW6_9FLAO</name>
<dbReference type="EMBL" id="JAINUY010000094">
    <property type="protein sequence ID" value="MBZ4037900.1"/>
    <property type="molecule type" value="Genomic_DNA"/>
</dbReference>
<dbReference type="PANTHER" id="PTHR45759">
    <property type="entry name" value="NUCLEOLAR GTP-BINDING PROTEIN 1"/>
    <property type="match status" value="1"/>
</dbReference>
<evidence type="ECO:0000313" key="4">
    <source>
        <dbReference type="EMBL" id="MBZ4037900.1"/>
    </source>
</evidence>
<dbReference type="GO" id="GO:0005525">
    <property type="term" value="F:GTP binding"/>
    <property type="evidence" value="ECO:0007669"/>
    <property type="project" value="InterPro"/>
</dbReference>
<dbReference type="InterPro" id="IPR006073">
    <property type="entry name" value="GTP-bd"/>
</dbReference>
<dbReference type="SUPFAM" id="SSF52540">
    <property type="entry name" value="P-loop containing nucleoside triphosphate hydrolases"/>
    <property type="match status" value="1"/>
</dbReference>
<proteinExistence type="predicted"/>
<dbReference type="PRINTS" id="PR00326">
    <property type="entry name" value="GTP1OBG"/>
</dbReference>
<keyword evidence="2" id="KW-0460">Magnesium</keyword>
<keyword evidence="1" id="KW-0547">Nucleotide-binding</keyword>
<feature type="non-terminal residue" evidence="4">
    <location>
        <position position="93"/>
    </location>
</feature>
<gene>
    <name evidence="4" type="ORF">K6T82_24355</name>
</gene>
<dbReference type="GO" id="GO:0017111">
    <property type="term" value="F:ribonucleoside triphosphate phosphatase activity"/>
    <property type="evidence" value="ECO:0007669"/>
    <property type="project" value="UniProtKB-ARBA"/>
</dbReference>
<evidence type="ECO:0000259" key="3">
    <source>
        <dbReference type="PROSITE" id="PS51710"/>
    </source>
</evidence>
<accession>A0A9X1KSW6</accession>
<feature type="non-terminal residue" evidence="4">
    <location>
        <position position="1"/>
    </location>
</feature>
<feature type="domain" description="OBG-type G" evidence="3">
    <location>
        <begin position="7"/>
        <end position="93"/>
    </location>
</feature>
<dbReference type="Pfam" id="PF01926">
    <property type="entry name" value="MMR_HSR1"/>
    <property type="match status" value="1"/>
</dbReference>
<protein>
    <submittedName>
        <fullName evidence="4">50S ribosome-binding GTPase</fullName>
    </submittedName>
</protein>
<dbReference type="Gene3D" id="3.40.50.300">
    <property type="entry name" value="P-loop containing nucleotide triphosphate hydrolases"/>
    <property type="match status" value="1"/>
</dbReference>
<organism evidence="4 5">
    <name type="scientific">Flavobacterium potami</name>
    <dbReference type="NCBI Taxonomy" id="2872310"/>
    <lineage>
        <taxon>Bacteria</taxon>
        <taxon>Pseudomonadati</taxon>
        <taxon>Bacteroidota</taxon>
        <taxon>Flavobacteriia</taxon>
        <taxon>Flavobacteriales</taxon>
        <taxon>Flavobacteriaceae</taxon>
        <taxon>Flavobacterium</taxon>
    </lineage>
</organism>
<evidence type="ECO:0000256" key="1">
    <source>
        <dbReference type="ARBA" id="ARBA00022741"/>
    </source>
</evidence>
<dbReference type="AlphaFoldDB" id="A0A9X1KSW6"/>